<comment type="caution">
    <text evidence="3">The sequence shown here is derived from an EMBL/GenBank/DDBJ whole genome shotgun (WGS) entry which is preliminary data.</text>
</comment>
<feature type="transmembrane region" description="Helical" evidence="1">
    <location>
        <begin position="297"/>
        <end position="314"/>
    </location>
</feature>
<evidence type="ECO:0000313" key="3">
    <source>
        <dbReference type="EMBL" id="EAU46861.1"/>
    </source>
</evidence>
<dbReference type="GO" id="GO:0016020">
    <property type="term" value="C:membrane"/>
    <property type="evidence" value="ECO:0007669"/>
    <property type="project" value="UniProtKB-SubCell"/>
</dbReference>
<feature type="transmembrane region" description="Helical" evidence="1">
    <location>
        <begin position="143"/>
        <end position="164"/>
    </location>
</feature>
<dbReference type="InterPro" id="IPR026841">
    <property type="entry name" value="Aur1/Ipt1"/>
</dbReference>
<dbReference type="RefSeq" id="WP_007795008.1">
    <property type="nucleotide sequence ID" value="NZ_DS022276.1"/>
</dbReference>
<dbReference type="EMBL" id="AATQ01000011">
    <property type="protein sequence ID" value="EAU46861.1"/>
    <property type="molecule type" value="Genomic_DNA"/>
</dbReference>
<feature type="transmembrane region" description="Helical" evidence="1">
    <location>
        <begin position="270"/>
        <end position="291"/>
    </location>
</feature>
<dbReference type="eggNOG" id="COG0671">
    <property type="taxonomic scope" value="Bacteria"/>
</dbReference>
<organism evidence="3 4">
    <name type="scientific">Salipiger bermudensis (strain DSM 26914 / JCM 13377 / KCTC 12554 / HTCC2601)</name>
    <name type="common">Pelagibaca bermudensis</name>
    <dbReference type="NCBI Taxonomy" id="314265"/>
    <lineage>
        <taxon>Bacteria</taxon>
        <taxon>Pseudomonadati</taxon>
        <taxon>Pseudomonadota</taxon>
        <taxon>Alphaproteobacteria</taxon>
        <taxon>Rhodobacterales</taxon>
        <taxon>Roseobacteraceae</taxon>
        <taxon>Salipiger</taxon>
    </lineage>
</organism>
<feature type="domain" description="Inositolphosphotransferase Aur1/Ipt1" evidence="2">
    <location>
        <begin position="135"/>
        <end position="305"/>
    </location>
</feature>
<dbReference type="Pfam" id="PF14378">
    <property type="entry name" value="PAP2_3"/>
    <property type="match status" value="1"/>
</dbReference>
<keyword evidence="1" id="KW-0812">Transmembrane</keyword>
<feature type="transmembrane region" description="Helical" evidence="1">
    <location>
        <begin position="80"/>
        <end position="101"/>
    </location>
</feature>
<protein>
    <recommendedName>
        <fullName evidence="2">Inositolphosphotransferase Aur1/Ipt1 domain-containing protein</fullName>
    </recommendedName>
</protein>
<evidence type="ECO:0000256" key="1">
    <source>
        <dbReference type="SAM" id="Phobius"/>
    </source>
</evidence>
<dbReference type="STRING" id="314265.R2601_13604"/>
<keyword evidence="1" id="KW-0472">Membrane</keyword>
<feature type="transmembrane region" description="Helical" evidence="1">
    <location>
        <begin position="242"/>
        <end position="263"/>
    </location>
</feature>
<accession>Q0FRJ3</accession>
<name>Q0FRJ3_SALBH</name>
<dbReference type="HOGENOM" id="CLU_068047_0_0_5"/>
<dbReference type="AlphaFoldDB" id="Q0FRJ3"/>
<keyword evidence="1" id="KW-1133">Transmembrane helix</keyword>
<feature type="transmembrane region" description="Helical" evidence="1">
    <location>
        <begin position="40"/>
        <end position="60"/>
    </location>
</feature>
<feature type="transmembrane region" description="Helical" evidence="1">
    <location>
        <begin position="176"/>
        <end position="199"/>
    </location>
</feature>
<dbReference type="Proteomes" id="UP000006230">
    <property type="component" value="Unassembled WGS sequence"/>
</dbReference>
<keyword evidence="4" id="KW-1185">Reference proteome</keyword>
<proteinExistence type="predicted"/>
<sequence>MSTVMPFLRRNALALFVLAYASSAAVLHPGVFMDIFPMYVRKLVVLSPLIGFLALLSVMIARYRSEGALCPLLAQAALKVFWPALFMCLGFSAFTTFKLAIPGVVPFYLDPVLADLDAMLHGAQPGLVLHKLLPEVLEWPLTLVYGPLWAVVWVGGFFAVAVYGDRQLRRRYWWTCALSLFGLGTVLATALSSVGPIYYEAVYGDPRYSDLTAAIFASGPGGQVKGVSTYLWTTYTTGSNSFGTGISAMPSMHVAVATVQTLAAFSVSRILGAVLGCFALCIQFGSVYLGWHYALDGYVSALFVASVWCAVSALQTRRKAAGAMAEPDGLAA</sequence>
<evidence type="ECO:0000259" key="2">
    <source>
        <dbReference type="Pfam" id="PF14378"/>
    </source>
</evidence>
<gene>
    <name evidence="3" type="ORF">R2601_13604</name>
</gene>
<reference evidence="3 4" key="1">
    <citation type="journal article" date="2010" name="J. Bacteriol.">
        <title>Genome sequences of Pelagibaca bermudensis HTCC2601T and Maritimibacter alkaliphilus HTCC2654T, the type strains of two marine Roseobacter genera.</title>
        <authorList>
            <person name="Thrash J.C."/>
            <person name="Cho J.C."/>
            <person name="Ferriera S."/>
            <person name="Johnson J."/>
            <person name="Vergin K.L."/>
            <person name="Giovannoni S.J."/>
        </authorList>
    </citation>
    <scope>NUCLEOTIDE SEQUENCE [LARGE SCALE GENOMIC DNA]</scope>
    <source>
        <strain evidence="4">DSM 26914 / JCM 13377 / KCTC 12554 / HTCC2601</strain>
    </source>
</reference>
<evidence type="ECO:0000313" key="4">
    <source>
        <dbReference type="Proteomes" id="UP000006230"/>
    </source>
</evidence>
<dbReference type="OrthoDB" id="9816314at2"/>